<protein>
    <submittedName>
        <fullName evidence="1">Cysteine desulfurase</fullName>
    </submittedName>
</protein>
<organism evidence="1 2">
    <name type="scientific">Enterococcus alcedinis</name>
    <dbReference type="NCBI Taxonomy" id="1274384"/>
    <lineage>
        <taxon>Bacteria</taxon>
        <taxon>Bacillati</taxon>
        <taxon>Bacillota</taxon>
        <taxon>Bacilli</taxon>
        <taxon>Lactobacillales</taxon>
        <taxon>Enterococcaceae</taxon>
        <taxon>Enterococcus</taxon>
    </lineage>
</organism>
<evidence type="ECO:0000313" key="2">
    <source>
        <dbReference type="Proteomes" id="UP000622610"/>
    </source>
</evidence>
<dbReference type="Gene3D" id="3.30.1820.10">
    <property type="entry name" value="Lp2179-like"/>
    <property type="match status" value="1"/>
</dbReference>
<reference evidence="1" key="2">
    <citation type="submission" date="2020-09" db="EMBL/GenBank/DDBJ databases">
        <authorList>
            <person name="Sun Q."/>
            <person name="Sedlacek I."/>
        </authorList>
    </citation>
    <scope>NUCLEOTIDE SEQUENCE</scope>
    <source>
        <strain evidence="1">CCM 8433</strain>
    </source>
</reference>
<gene>
    <name evidence="1" type="ORF">GCM10011482_19130</name>
</gene>
<keyword evidence="2" id="KW-1185">Reference proteome</keyword>
<dbReference type="InterPro" id="IPR014965">
    <property type="entry name" value="Amino_acid_metab_prot_put"/>
</dbReference>
<name>A0A917N5M3_9ENTE</name>
<evidence type="ECO:0000313" key="1">
    <source>
        <dbReference type="EMBL" id="GGI66259.1"/>
    </source>
</evidence>
<reference evidence="1" key="1">
    <citation type="journal article" date="2014" name="Int. J. Syst. Evol. Microbiol.">
        <title>Complete genome sequence of Corynebacterium casei LMG S-19264T (=DSM 44701T), isolated from a smear-ripened cheese.</title>
        <authorList>
            <consortium name="US DOE Joint Genome Institute (JGI-PGF)"/>
            <person name="Walter F."/>
            <person name="Albersmeier A."/>
            <person name="Kalinowski J."/>
            <person name="Ruckert C."/>
        </authorList>
    </citation>
    <scope>NUCLEOTIDE SEQUENCE</scope>
    <source>
        <strain evidence="1">CCM 8433</strain>
    </source>
</reference>
<dbReference type="Pfam" id="PF08866">
    <property type="entry name" value="DUF1831"/>
    <property type="match status" value="1"/>
</dbReference>
<dbReference type="AlphaFoldDB" id="A0A917N5M3"/>
<sequence>MAFEKQATILGSDVYYRIAPEAKRYTLRDNGFIETNGKNFQLIRSLEATPQSKEGFKLKITVDNDIKTLKMSITTANGLKAVNLFKGTQHEMLQEKFYFLMDGFISRGLFEKVE</sequence>
<dbReference type="SUPFAM" id="SSF160800">
    <property type="entry name" value="Lp2179-like"/>
    <property type="match status" value="1"/>
</dbReference>
<accession>A0A917N5M3</accession>
<proteinExistence type="predicted"/>
<dbReference type="InterPro" id="IPR035942">
    <property type="entry name" value="Lp2179-like_sf"/>
</dbReference>
<dbReference type="RefSeq" id="WP_188368090.1">
    <property type="nucleotide sequence ID" value="NZ_BMDT01000009.1"/>
</dbReference>
<comment type="caution">
    <text evidence="1">The sequence shown here is derived from an EMBL/GenBank/DDBJ whole genome shotgun (WGS) entry which is preliminary data.</text>
</comment>
<dbReference type="Proteomes" id="UP000622610">
    <property type="component" value="Unassembled WGS sequence"/>
</dbReference>
<dbReference type="EMBL" id="BMDT01000009">
    <property type="protein sequence ID" value="GGI66259.1"/>
    <property type="molecule type" value="Genomic_DNA"/>
</dbReference>